<proteinExistence type="inferred from homology"/>
<evidence type="ECO:0000256" key="5">
    <source>
        <dbReference type="ARBA" id="ARBA00023002"/>
    </source>
</evidence>
<dbReference type="Proteomes" id="UP000025229">
    <property type="component" value="Chromosome"/>
</dbReference>
<dbReference type="InterPro" id="IPR001670">
    <property type="entry name" value="ADH_Fe/GldA"/>
</dbReference>
<dbReference type="EC" id="1.1.99.24" evidence="3"/>
<dbReference type="PANTHER" id="PTHR11496">
    <property type="entry name" value="ALCOHOL DEHYDROGENASE"/>
    <property type="match status" value="1"/>
</dbReference>
<comment type="similarity">
    <text evidence="2">Belongs to the iron-containing alcohol dehydrogenase family. Hydroxyacid-oxoacid transhydrogenase subfamily.</text>
</comment>
<dbReference type="Proteomes" id="UP001281130">
    <property type="component" value="Unassembled WGS sequence"/>
</dbReference>
<dbReference type="AlphaFoldDB" id="A0A023X5T4"/>
<organism evidence="9 11">
    <name type="scientific">Rubrobacter radiotolerans</name>
    <name type="common">Arthrobacter radiotolerans</name>
    <dbReference type="NCBI Taxonomy" id="42256"/>
    <lineage>
        <taxon>Bacteria</taxon>
        <taxon>Bacillati</taxon>
        <taxon>Actinomycetota</taxon>
        <taxon>Rubrobacteria</taxon>
        <taxon>Rubrobacterales</taxon>
        <taxon>Rubrobacteraceae</taxon>
        <taxon>Rubrobacter</taxon>
    </lineage>
</organism>
<dbReference type="RefSeq" id="WP_038682541.1">
    <property type="nucleotide sequence ID" value="NZ_CP007514.1"/>
</dbReference>
<protein>
    <recommendedName>
        <fullName evidence="3">hydroxyacid-oxoacid transhydrogenase</fullName>
        <ecNumber evidence="3">1.1.99.24</ecNumber>
    </recommendedName>
</protein>
<dbReference type="InterPro" id="IPR039697">
    <property type="entry name" value="Alcohol_dehydrogenase_Fe"/>
</dbReference>
<keyword evidence="4" id="KW-0809">Transit peptide</keyword>
<keyword evidence="5 10" id="KW-0560">Oxidoreductase</keyword>
<dbReference type="Gene3D" id="3.40.50.1970">
    <property type="match status" value="1"/>
</dbReference>
<dbReference type="GO" id="GO:0046872">
    <property type="term" value="F:metal ion binding"/>
    <property type="evidence" value="ECO:0007669"/>
    <property type="project" value="InterPro"/>
</dbReference>
<dbReference type="Gene3D" id="1.20.1090.10">
    <property type="entry name" value="Dehydroquinate synthase-like - alpha domain"/>
    <property type="match status" value="1"/>
</dbReference>
<feature type="domain" description="Alcohol dehydrogenase iron-type/glycerol dehydrogenase GldA" evidence="7">
    <location>
        <begin position="19"/>
        <end position="189"/>
    </location>
</feature>
<feature type="domain" description="Fe-containing alcohol dehydrogenase-like C-terminal" evidence="8">
    <location>
        <begin position="236"/>
        <end position="422"/>
    </location>
</feature>
<dbReference type="GO" id="GO:0004022">
    <property type="term" value="F:alcohol dehydrogenase (NAD+) activity"/>
    <property type="evidence" value="ECO:0007669"/>
    <property type="project" value="InterPro"/>
</dbReference>
<evidence type="ECO:0000313" key="9">
    <source>
        <dbReference type="EMBL" id="AHY47365.1"/>
    </source>
</evidence>
<dbReference type="Pfam" id="PF00465">
    <property type="entry name" value="Fe-ADH"/>
    <property type="match status" value="1"/>
</dbReference>
<evidence type="ECO:0000256" key="2">
    <source>
        <dbReference type="ARBA" id="ARBA00010005"/>
    </source>
</evidence>
<evidence type="ECO:0000313" key="10">
    <source>
        <dbReference type="EMBL" id="MDX5894769.1"/>
    </source>
</evidence>
<dbReference type="EMBL" id="JAWXXX010000001">
    <property type="protein sequence ID" value="MDX5894769.1"/>
    <property type="molecule type" value="Genomic_DNA"/>
</dbReference>
<dbReference type="eggNOG" id="COG1454">
    <property type="taxonomic scope" value="Bacteria"/>
</dbReference>
<dbReference type="PATRIC" id="fig|42256.3.peg.2120"/>
<dbReference type="CDD" id="cd08190">
    <property type="entry name" value="HOT"/>
    <property type="match status" value="1"/>
</dbReference>
<gene>
    <name evidence="9" type="ORF">RradSPS_2082</name>
    <name evidence="10" type="ORF">SIL72_12125</name>
</gene>
<reference evidence="10" key="2">
    <citation type="submission" date="2023-11" db="EMBL/GenBank/DDBJ databases">
        <title>MicrobeMod: A computational toolkit for identifying prokaryotic methylation and restriction-modification with nanopore sequencing.</title>
        <authorList>
            <person name="Crits-Christoph A."/>
            <person name="Kang S.C."/>
            <person name="Lee H."/>
            <person name="Ostrov N."/>
        </authorList>
    </citation>
    <scope>NUCLEOTIDE SEQUENCE</scope>
    <source>
        <strain evidence="10">ATCC 51242</strain>
    </source>
</reference>
<dbReference type="EMBL" id="CP007514">
    <property type="protein sequence ID" value="AHY47365.1"/>
    <property type="molecule type" value="Genomic_DNA"/>
</dbReference>
<dbReference type="KEGG" id="rrd:RradSPS_2082"/>
<dbReference type="FunFam" id="3.40.50.1970:FF:000003">
    <property type="entry name" value="Alcohol dehydrogenase, iron-containing"/>
    <property type="match status" value="1"/>
</dbReference>
<dbReference type="InterPro" id="IPR042157">
    <property type="entry name" value="HOT"/>
</dbReference>
<dbReference type="InterPro" id="IPR056798">
    <property type="entry name" value="ADH_Fe_C"/>
</dbReference>
<evidence type="ECO:0000256" key="4">
    <source>
        <dbReference type="ARBA" id="ARBA00022946"/>
    </source>
</evidence>
<evidence type="ECO:0000259" key="8">
    <source>
        <dbReference type="Pfam" id="PF25137"/>
    </source>
</evidence>
<reference evidence="9 11" key="1">
    <citation type="submission" date="2014-03" db="EMBL/GenBank/DDBJ databases">
        <title>Complete genome sequence of the Radio-Resistant Rubrobacter radiotolerans RSPS-4.</title>
        <authorList>
            <person name="Egas C.C."/>
            <person name="Barroso C.C."/>
            <person name="Froufe H.J.C."/>
            <person name="Pacheco J.J."/>
            <person name="Albuquerque L.L."/>
            <person name="da Costa M.M.S."/>
        </authorList>
    </citation>
    <scope>NUCLEOTIDE SEQUENCE [LARGE SCALE GENOMIC DNA]</scope>
    <source>
        <strain evidence="9 11">RSPS-4</strain>
    </source>
</reference>
<name>A0A023X5T4_RUBRA</name>
<evidence type="ECO:0000256" key="1">
    <source>
        <dbReference type="ARBA" id="ARBA00000813"/>
    </source>
</evidence>
<evidence type="ECO:0000259" key="7">
    <source>
        <dbReference type="Pfam" id="PF00465"/>
    </source>
</evidence>
<dbReference type="Pfam" id="PF25137">
    <property type="entry name" value="ADH_Fe_C"/>
    <property type="match status" value="1"/>
</dbReference>
<dbReference type="PANTHER" id="PTHR11496:SF83">
    <property type="entry name" value="HYDROXYACID-OXOACID TRANSHYDROGENASE, MITOCHONDRIAL"/>
    <property type="match status" value="1"/>
</dbReference>
<evidence type="ECO:0000256" key="6">
    <source>
        <dbReference type="ARBA" id="ARBA00049496"/>
    </source>
</evidence>
<evidence type="ECO:0000313" key="11">
    <source>
        <dbReference type="Proteomes" id="UP000025229"/>
    </source>
</evidence>
<dbReference type="STRING" id="42256.RradSPS_2082"/>
<dbReference type="SUPFAM" id="SSF56796">
    <property type="entry name" value="Dehydroquinate synthase-like"/>
    <property type="match status" value="1"/>
</dbReference>
<keyword evidence="11" id="KW-1185">Reference proteome</keyword>
<dbReference type="HOGENOM" id="CLU_007207_0_7_11"/>
<comment type="catalytic activity">
    <reaction evidence="6">
        <text>4-hydroxybutanoate + 2-oxoglutarate = (R)-2-hydroxyglutarate + succinate semialdehyde</text>
        <dbReference type="Rhea" id="RHEA:24734"/>
        <dbReference type="ChEBI" id="CHEBI:15801"/>
        <dbReference type="ChEBI" id="CHEBI:16724"/>
        <dbReference type="ChEBI" id="CHEBI:16810"/>
        <dbReference type="ChEBI" id="CHEBI:57706"/>
        <dbReference type="EC" id="1.1.99.24"/>
    </reaction>
</comment>
<comment type="catalytic activity">
    <reaction evidence="1">
        <text>(S)-3-hydroxybutanoate + 2-oxoglutarate = (R)-2-hydroxyglutarate + acetoacetate</text>
        <dbReference type="Rhea" id="RHEA:23048"/>
        <dbReference type="ChEBI" id="CHEBI:11047"/>
        <dbReference type="ChEBI" id="CHEBI:13705"/>
        <dbReference type="ChEBI" id="CHEBI:15801"/>
        <dbReference type="ChEBI" id="CHEBI:16810"/>
        <dbReference type="EC" id="1.1.99.24"/>
    </reaction>
</comment>
<evidence type="ECO:0000256" key="3">
    <source>
        <dbReference type="ARBA" id="ARBA00013182"/>
    </source>
</evidence>
<dbReference type="OrthoDB" id="323926at2"/>
<accession>A0A023X5T4</accession>
<sequence>MQGNGDTRETVFTMEATPVKYGPGASEELGWEARRFGLGRVMLVSDPGVVEAGITGRMQELLEAEGIEVEVWDSSRVEPTSDSFQAAADFAKGGGFDGFVAVGGGSSMDTAKVSNLIATHGGEIMDYVNPPVGGGAKPPGPLKPLICVPTTAGTGSEATTVAILDIPDLKVKTGISHAYLRPARGVVDPLLTRTAPSAVTSSSGLDVVCHAAESYLTKPYNERPKADPDERPPYQGANPIADMWSAKALEYGGKYLRRAVASGDDTEARGHMMLGATLAGVGFGSAGVHIPHACAYPIAGLKHEWEPPGYPTDHAFVPHGWSVIVTAPASFRFTYDAMPERHHEVANLLAGEVIENPDRDTLPRVLIDLMRDIGAPSGVRELGYSEREIPELVEGAMKQQRLLVGAPKPVTESDLAEIIRESLENW</sequence>
<dbReference type="GO" id="GO:0047988">
    <property type="term" value="F:hydroxyacid-oxoacid transhydrogenase activity"/>
    <property type="evidence" value="ECO:0007669"/>
    <property type="project" value="UniProtKB-EC"/>
</dbReference>